<dbReference type="CDD" id="cd00038">
    <property type="entry name" value="CAP_ED"/>
    <property type="match status" value="1"/>
</dbReference>
<dbReference type="PROSITE" id="PS50042">
    <property type="entry name" value="CNMP_BINDING_3"/>
    <property type="match status" value="1"/>
</dbReference>
<organism evidence="2 3">
    <name type="scientific">Sphingobacterium detergens</name>
    <dbReference type="NCBI Taxonomy" id="1145106"/>
    <lineage>
        <taxon>Bacteria</taxon>
        <taxon>Pseudomonadati</taxon>
        <taxon>Bacteroidota</taxon>
        <taxon>Sphingobacteriia</taxon>
        <taxon>Sphingobacteriales</taxon>
        <taxon>Sphingobacteriaceae</taxon>
        <taxon>Sphingobacterium</taxon>
    </lineage>
</organism>
<accession>A0A420BIK9</accession>
<dbReference type="OrthoDB" id="948610at2"/>
<sequence>MNEHLLKINSIIEQLDGDTLSALEAVSKIKTYKKGDFLLYQGEVCRYSFWIESGIARKFYLNENKELTTELLFENDLAVAFSSYVTQQPSQEFIQAVTDVRVSSIDNSSFQRIKGQFSALMELDLLMTEYYTMWLEKRLFDFHTLDASTRYSQLLRDQPNMVQQVPLTYIASYLGISLETLSRIRAKIKY</sequence>
<evidence type="ECO:0000313" key="2">
    <source>
        <dbReference type="EMBL" id="RKE56604.1"/>
    </source>
</evidence>
<dbReference type="SUPFAM" id="SSF51206">
    <property type="entry name" value="cAMP-binding domain-like"/>
    <property type="match status" value="1"/>
</dbReference>
<name>A0A420BIK9_SPHD1</name>
<dbReference type="RefSeq" id="WP_120258257.1">
    <property type="nucleotide sequence ID" value="NZ_RAPY01000001.1"/>
</dbReference>
<dbReference type="InterPro" id="IPR014710">
    <property type="entry name" value="RmlC-like_jellyroll"/>
</dbReference>
<feature type="domain" description="Cyclic nucleotide-binding" evidence="1">
    <location>
        <begin position="11"/>
        <end position="113"/>
    </location>
</feature>
<comment type="caution">
    <text evidence="2">The sequence shown here is derived from an EMBL/GenBank/DDBJ whole genome shotgun (WGS) entry which is preliminary data.</text>
</comment>
<dbReference type="Pfam" id="PF00027">
    <property type="entry name" value="cNMP_binding"/>
    <property type="match status" value="1"/>
</dbReference>
<protein>
    <submittedName>
        <fullName evidence="2">CRP-like cAMP-binding protein</fullName>
    </submittedName>
</protein>
<keyword evidence="3" id="KW-1185">Reference proteome</keyword>
<dbReference type="AlphaFoldDB" id="A0A420BIK9"/>
<dbReference type="InterPro" id="IPR018490">
    <property type="entry name" value="cNMP-bd_dom_sf"/>
</dbReference>
<evidence type="ECO:0000259" key="1">
    <source>
        <dbReference type="PROSITE" id="PS50042"/>
    </source>
</evidence>
<dbReference type="InterPro" id="IPR000595">
    <property type="entry name" value="cNMP-bd_dom"/>
</dbReference>
<evidence type="ECO:0000313" key="3">
    <source>
        <dbReference type="Proteomes" id="UP000286246"/>
    </source>
</evidence>
<dbReference type="Gene3D" id="2.60.120.10">
    <property type="entry name" value="Jelly Rolls"/>
    <property type="match status" value="1"/>
</dbReference>
<dbReference type="EMBL" id="RAPY01000001">
    <property type="protein sequence ID" value="RKE56604.1"/>
    <property type="molecule type" value="Genomic_DNA"/>
</dbReference>
<dbReference type="Proteomes" id="UP000286246">
    <property type="component" value="Unassembled WGS sequence"/>
</dbReference>
<gene>
    <name evidence="2" type="ORF">DFQ12_1470</name>
</gene>
<proteinExistence type="predicted"/>
<reference evidence="2 3" key="1">
    <citation type="submission" date="2018-09" db="EMBL/GenBank/DDBJ databases">
        <title>Genomic Encyclopedia of Type Strains, Phase III (KMG-III): the genomes of soil and plant-associated and newly described type strains.</title>
        <authorList>
            <person name="Whitman W."/>
        </authorList>
    </citation>
    <scope>NUCLEOTIDE SEQUENCE [LARGE SCALE GENOMIC DNA]</scope>
    <source>
        <strain evidence="2 3">CECT 7938</strain>
    </source>
</reference>